<dbReference type="Pfam" id="PF11160">
    <property type="entry name" value="Hva1_TUDOR"/>
    <property type="match status" value="1"/>
</dbReference>
<reference evidence="3 4" key="1">
    <citation type="submission" date="2020-07" db="EMBL/GenBank/DDBJ databases">
        <title>Sequencing the genomes of 1000 actinobacteria strains.</title>
        <authorList>
            <person name="Klenk H.-P."/>
        </authorList>
    </citation>
    <scope>NUCLEOTIDE SEQUENCE [LARGE SCALE GENOMIC DNA]</scope>
    <source>
        <strain evidence="3 4">DSM 104006</strain>
    </source>
</reference>
<sequence>MTEGRTMADFKKGDRVRWDAGNESSIGTVEKKITEDTHAGGRQVRASKDNPQYLVKSEKSGRTAVHHPDKLHRAD</sequence>
<protein>
    <recommendedName>
        <fullName evidence="2">Hypervirulence associated protein TUDOR domain-containing protein</fullName>
    </recommendedName>
</protein>
<evidence type="ECO:0000313" key="3">
    <source>
        <dbReference type="EMBL" id="NYI92826.1"/>
    </source>
</evidence>
<evidence type="ECO:0000313" key="4">
    <source>
        <dbReference type="Proteomes" id="UP000549616"/>
    </source>
</evidence>
<name>A0A853BEF3_9PSEU</name>
<dbReference type="AlphaFoldDB" id="A0A853BEF3"/>
<gene>
    <name evidence="3" type="ORF">HNR02_006201</name>
</gene>
<organism evidence="3 4">
    <name type="scientific">Amycolatopsis endophytica</name>
    <dbReference type="NCBI Taxonomy" id="860233"/>
    <lineage>
        <taxon>Bacteria</taxon>
        <taxon>Bacillati</taxon>
        <taxon>Actinomycetota</taxon>
        <taxon>Actinomycetes</taxon>
        <taxon>Pseudonocardiales</taxon>
        <taxon>Pseudonocardiaceae</taxon>
        <taxon>Amycolatopsis</taxon>
    </lineage>
</organism>
<feature type="domain" description="Hypervirulence associated protein TUDOR" evidence="2">
    <location>
        <begin position="13"/>
        <end position="71"/>
    </location>
</feature>
<evidence type="ECO:0000256" key="1">
    <source>
        <dbReference type="SAM" id="MobiDB-lite"/>
    </source>
</evidence>
<dbReference type="InterPro" id="IPR021331">
    <property type="entry name" value="Hva1_TUDOR"/>
</dbReference>
<dbReference type="Gene3D" id="2.30.30.1060">
    <property type="match status" value="1"/>
</dbReference>
<evidence type="ECO:0000259" key="2">
    <source>
        <dbReference type="Pfam" id="PF11160"/>
    </source>
</evidence>
<feature type="region of interest" description="Disordered" evidence="1">
    <location>
        <begin position="21"/>
        <end position="75"/>
    </location>
</feature>
<feature type="compositionally biased region" description="Basic and acidic residues" evidence="1">
    <location>
        <begin position="29"/>
        <end position="39"/>
    </location>
</feature>
<comment type="caution">
    <text evidence="3">The sequence shown here is derived from an EMBL/GenBank/DDBJ whole genome shotgun (WGS) entry which is preliminary data.</text>
</comment>
<dbReference type="Proteomes" id="UP000549616">
    <property type="component" value="Unassembled WGS sequence"/>
</dbReference>
<accession>A0A853BEF3</accession>
<proteinExistence type="predicted"/>
<feature type="compositionally biased region" description="Basic and acidic residues" evidence="1">
    <location>
        <begin position="56"/>
        <end position="75"/>
    </location>
</feature>
<keyword evidence="4" id="KW-1185">Reference proteome</keyword>
<dbReference type="EMBL" id="JACCFK010000002">
    <property type="protein sequence ID" value="NYI92826.1"/>
    <property type="molecule type" value="Genomic_DNA"/>
</dbReference>